<gene>
    <name evidence="1" type="ORF">GCM10023342_16750</name>
</gene>
<dbReference type="EMBL" id="BAABKI010000018">
    <property type="protein sequence ID" value="GAA5174839.1"/>
    <property type="molecule type" value="Genomic_DNA"/>
</dbReference>
<reference evidence="2" key="1">
    <citation type="journal article" date="2019" name="Int. J. Syst. Evol. Microbiol.">
        <title>The Global Catalogue of Microorganisms (GCM) 10K type strain sequencing project: providing services to taxonomists for standard genome sequencing and annotation.</title>
        <authorList>
            <consortium name="The Broad Institute Genomics Platform"/>
            <consortium name="The Broad Institute Genome Sequencing Center for Infectious Disease"/>
            <person name="Wu L."/>
            <person name="Ma J."/>
        </authorList>
    </citation>
    <scope>NUCLEOTIDE SEQUENCE [LARGE SCALE GENOMIC DNA]</scope>
    <source>
        <strain evidence="2">JCM 18472</strain>
    </source>
</reference>
<accession>A0ABP9RD32</accession>
<dbReference type="Proteomes" id="UP001500074">
    <property type="component" value="Unassembled WGS sequence"/>
</dbReference>
<sequence length="88" mass="10336">MQWQAVPDDPFEYFGRNETLRRVLAKALEVSEARLDIVDLHRAGLTIRIAVAEEGIPLQGDDGLPWARFLTRTWRDMEHWMLEQRYAP</sequence>
<comment type="caution">
    <text evidence="1">The sequence shown here is derived from an EMBL/GenBank/DDBJ whole genome shotgun (WGS) entry which is preliminary data.</text>
</comment>
<organism evidence="1 2">
    <name type="scientific">Modicisalibacter zincidurans</name>
    <dbReference type="NCBI Taxonomy" id="1178777"/>
    <lineage>
        <taxon>Bacteria</taxon>
        <taxon>Pseudomonadati</taxon>
        <taxon>Pseudomonadota</taxon>
        <taxon>Gammaproteobacteria</taxon>
        <taxon>Oceanospirillales</taxon>
        <taxon>Halomonadaceae</taxon>
        <taxon>Modicisalibacter</taxon>
    </lineage>
</organism>
<proteinExistence type="predicted"/>
<keyword evidence="2" id="KW-1185">Reference proteome</keyword>
<dbReference type="RefSeq" id="WP_201448178.1">
    <property type="nucleotide sequence ID" value="NZ_BAABKI010000018.1"/>
</dbReference>
<evidence type="ECO:0000313" key="2">
    <source>
        <dbReference type="Proteomes" id="UP001500074"/>
    </source>
</evidence>
<protein>
    <submittedName>
        <fullName evidence="1">Uncharacterized protein</fullName>
    </submittedName>
</protein>
<name>A0ABP9RD32_9GAMM</name>
<evidence type="ECO:0000313" key="1">
    <source>
        <dbReference type="EMBL" id="GAA5174839.1"/>
    </source>
</evidence>